<keyword evidence="5" id="KW-1185">Reference proteome</keyword>
<gene>
    <name evidence="4" type="ORF">HW115_09630</name>
</gene>
<reference evidence="4 5" key="1">
    <citation type="submission" date="2020-07" db="EMBL/GenBank/DDBJ databases">
        <title>Roseicoccus Jingziensis gen. nov., sp. nov., isolated from coastal seawater.</title>
        <authorList>
            <person name="Feng X."/>
        </authorList>
    </citation>
    <scope>NUCLEOTIDE SEQUENCE [LARGE SCALE GENOMIC DNA]</scope>
    <source>
        <strain evidence="4 5">N1E253</strain>
    </source>
</reference>
<dbReference type="RefSeq" id="WP_178932408.1">
    <property type="nucleotide sequence ID" value="NZ_JACBAZ010000003.1"/>
</dbReference>
<proteinExistence type="predicted"/>
<dbReference type="Gene3D" id="2.60.120.200">
    <property type="match status" value="1"/>
</dbReference>
<name>A0A851GJ23_9BACT</name>
<evidence type="ECO:0000256" key="2">
    <source>
        <dbReference type="ARBA" id="ARBA00023157"/>
    </source>
</evidence>
<evidence type="ECO:0000256" key="1">
    <source>
        <dbReference type="ARBA" id="ARBA00022729"/>
    </source>
</evidence>
<dbReference type="SMART" id="SM00560">
    <property type="entry name" value="LamGL"/>
    <property type="match status" value="1"/>
</dbReference>
<dbReference type="SUPFAM" id="SSF49899">
    <property type="entry name" value="Concanavalin A-like lectins/glucanases"/>
    <property type="match status" value="1"/>
</dbReference>
<protein>
    <submittedName>
        <fullName evidence="4">LamG domain-containing protein</fullName>
    </submittedName>
</protein>
<dbReference type="InterPro" id="IPR013320">
    <property type="entry name" value="ConA-like_dom_sf"/>
</dbReference>
<comment type="caution">
    <text evidence="4">The sequence shown here is derived from an EMBL/GenBank/DDBJ whole genome shotgun (WGS) entry which is preliminary data.</text>
</comment>
<dbReference type="InterPro" id="IPR006558">
    <property type="entry name" value="LamG-like"/>
</dbReference>
<sequence>MDDAQKVLRNGGSAEVPWASYRGAEPVTTGKFAGAAMFPPASAGYWTHRLGNAGLDVSGFSLSLHVRTDVNDQSFDKDFISLGSGNGKLFLLMKNHEASVSLVNFGGLGGVESDDVVGSKTINDGQWHHLGVVSDGEFISLFIDGAFQGKAAYTGEGKISCMQLASRFGNARHAMHCSLDDVALYDGPLWPSQIQWLSEHVAVDEPPAEMRVGAVLSFGGLSIVLP</sequence>
<dbReference type="Proteomes" id="UP000557872">
    <property type="component" value="Unassembled WGS sequence"/>
</dbReference>
<evidence type="ECO:0000313" key="5">
    <source>
        <dbReference type="Proteomes" id="UP000557872"/>
    </source>
</evidence>
<keyword evidence="1" id="KW-0732">Signal</keyword>
<evidence type="ECO:0000313" key="4">
    <source>
        <dbReference type="EMBL" id="NWK55871.1"/>
    </source>
</evidence>
<organism evidence="4 5">
    <name type="scientific">Oceaniferula marina</name>
    <dbReference type="NCBI Taxonomy" id="2748318"/>
    <lineage>
        <taxon>Bacteria</taxon>
        <taxon>Pseudomonadati</taxon>
        <taxon>Verrucomicrobiota</taxon>
        <taxon>Verrucomicrobiia</taxon>
        <taxon>Verrucomicrobiales</taxon>
        <taxon>Verrucomicrobiaceae</taxon>
        <taxon>Oceaniferula</taxon>
    </lineage>
</organism>
<keyword evidence="2" id="KW-1015">Disulfide bond</keyword>
<dbReference type="AlphaFoldDB" id="A0A851GJ23"/>
<evidence type="ECO:0000259" key="3">
    <source>
        <dbReference type="SMART" id="SM00560"/>
    </source>
</evidence>
<dbReference type="Pfam" id="PF13385">
    <property type="entry name" value="Laminin_G_3"/>
    <property type="match status" value="1"/>
</dbReference>
<accession>A0A851GJ23</accession>
<feature type="domain" description="LamG-like jellyroll fold" evidence="3">
    <location>
        <begin position="58"/>
        <end position="192"/>
    </location>
</feature>
<dbReference type="EMBL" id="JACBAZ010000003">
    <property type="protein sequence ID" value="NWK55871.1"/>
    <property type="molecule type" value="Genomic_DNA"/>
</dbReference>